<evidence type="ECO:0000256" key="2">
    <source>
        <dbReference type="ARBA" id="ARBA00004286"/>
    </source>
</evidence>
<feature type="compositionally biased region" description="Basic residues" evidence="16">
    <location>
        <begin position="14"/>
        <end position="24"/>
    </location>
</feature>
<dbReference type="GO" id="GO:0005694">
    <property type="term" value="C:chromosome"/>
    <property type="evidence" value="ECO:0007669"/>
    <property type="project" value="UniProtKB-SubCell"/>
</dbReference>
<keyword evidence="12" id="KW-0539">Nucleus</keyword>
<dbReference type="Proteomes" id="UP000248480">
    <property type="component" value="Unplaced"/>
</dbReference>
<dbReference type="GeneID" id="101356715"/>
<evidence type="ECO:0000259" key="17">
    <source>
        <dbReference type="Pfam" id="PF15095"/>
    </source>
</evidence>
<keyword evidence="10" id="KW-0964">Secreted</keyword>
<keyword evidence="8" id="KW-0963">Cytoplasm</keyword>
<evidence type="ECO:0000256" key="16">
    <source>
        <dbReference type="SAM" id="MobiDB-lite"/>
    </source>
</evidence>
<dbReference type="GO" id="GO:0005634">
    <property type="term" value="C:nucleus"/>
    <property type="evidence" value="ECO:0007669"/>
    <property type="project" value="UniProtKB-SubCell"/>
</dbReference>
<dbReference type="Gene3D" id="2.80.10.50">
    <property type="match status" value="1"/>
</dbReference>
<evidence type="ECO:0000256" key="10">
    <source>
        <dbReference type="ARBA" id="ARBA00022525"/>
    </source>
</evidence>
<keyword evidence="18" id="KW-1185">Reference proteome</keyword>
<dbReference type="RefSeq" id="XP_012410179.1">
    <property type="nucleotide sequence ID" value="XM_012554725.2"/>
</dbReference>
<dbReference type="InterPro" id="IPR026145">
    <property type="entry name" value="IL-33"/>
</dbReference>
<evidence type="ECO:0000256" key="7">
    <source>
        <dbReference type="ARBA" id="ARBA00022454"/>
    </source>
</evidence>
<evidence type="ECO:0000256" key="8">
    <source>
        <dbReference type="ARBA" id="ARBA00022490"/>
    </source>
</evidence>
<evidence type="ECO:0000256" key="11">
    <source>
        <dbReference type="ARBA" id="ARBA00023163"/>
    </source>
</evidence>
<dbReference type="GO" id="GO:0005125">
    <property type="term" value="F:cytokine activity"/>
    <property type="evidence" value="ECO:0007669"/>
    <property type="project" value="UniProtKB-KW"/>
</dbReference>
<keyword evidence="7" id="KW-0158">Chromosome</keyword>
<dbReference type="Pfam" id="PF15095">
    <property type="entry name" value="IL33_bt"/>
    <property type="match status" value="1"/>
</dbReference>
<keyword evidence="13" id="KW-0968">Cytoplasmic vesicle</keyword>
<evidence type="ECO:0000256" key="13">
    <source>
        <dbReference type="ARBA" id="ARBA00023329"/>
    </source>
</evidence>
<dbReference type="GO" id="GO:0030133">
    <property type="term" value="C:transport vesicle"/>
    <property type="evidence" value="ECO:0007669"/>
    <property type="project" value="UniProtKB-SubCell"/>
</dbReference>
<sequence length="271" mass="30910">MSPAKKNGSAGKTTAKHRKLRKSQQKAGEEVHQVYFMKLRSGLTIKNACYFRKETTKRMSPKTGDKSKKQHLVFSACPQLPVKQNQIFPRSSGVTRFATEQKSRSIQSMAESSPMFEYYASLSTFNDQFITFAFEDGAYAIYVEDLGKDQEKDKVFLRYYGSQTPAGESGDEVDSKKLMVKLSPKKEENFCLHANNKNLSLEIREWSEDEKPLPDQAFFLFHQLSTDCVSFECMSNPGTFIGVCDNHLKLIPVDHPKEKHSSKIMFKLCKI</sequence>
<feature type="region of interest" description="Disordered" evidence="16">
    <location>
        <begin position="1"/>
        <end position="27"/>
    </location>
</feature>
<dbReference type="FunCoup" id="A0A2Y9FW06">
    <property type="interactions" value="326"/>
</dbReference>
<name>A0A2Y9FW06_TRIMA</name>
<protein>
    <recommendedName>
        <fullName evidence="6">Interleukin-33</fullName>
    </recommendedName>
</protein>
<evidence type="ECO:0000256" key="9">
    <source>
        <dbReference type="ARBA" id="ARBA00022514"/>
    </source>
</evidence>
<dbReference type="KEGG" id="tmu:101356715"/>
<reference evidence="19" key="1">
    <citation type="submission" date="2025-08" db="UniProtKB">
        <authorList>
            <consortium name="RefSeq"/>
        </authorList>
    </citation>
    <scope>IDENTIFICATION</scope>
</reference>
<dbReference type="InterPro" id="IPR053902">
    <property type="entry name" value="IL33_C"/>
</dbReference>
<proteinExistence type="inferred from homology"/>
<dbReference type="CDD" id="cd23299">
    <property type="entry name" value="beta-trefoil_IL33"/>
    <property type="match status" value="1"/>
</dbReference>
<keyword evidence="11" id="KW-0804">Transcription</keyword>
<evidence type="ECO:0000256" key="15">
    <source>
        <dbReference type="ARBA" id="ARBA00046367"/>
    </source>
</evidence>
<evidence type="ECO:0000256" key="5">
    <source>
        <dbReference type="ARBA" id="ARBA00007933"/>
    </source>
</evidence>
<dbReference type="GO" id="GO:0001819">
    <property type="term" value="P:positive regulation of cytokine production"/>
    <property type="evidence" value="ECO:0007669"/>
    <property type="project" value="TreeGrafter"/>
</dbReference>
<comment type="subcellular location">
    <subcellularLocation>
        <location evidence="2">Chromosome</location>
    </subcellularLocation>
    <subcellularLocation>
        <location evidence="3">Cytoplasmic vesicle</location>
        <location evidence="3">Secretory vesicle</location>
    </subcellularLocation>
    <subcellularLocation>
        <location evidence="1">Nucleus</location>
    </subcellularLocation>
    <subcellularLocation>
        <location evidence="4">Secreted</location>
    </subcellularLocation>
</comment>
<comment type="subunit">
    <text evidence="15">Forms a 1:1:1 heterotrimeric complex with its primary high-affinity receptor IL1RL1 and the coreceptor IL1RAP. Interacts with cargo receptor TMED10; the interaction mediates the translocation from the cytoplasm into the ERGIC (endoplasmic reticulum-Golgi intermediate compartment) and thereby secretion.</text>
</comment>
<evidence type="ECO:0000256" key="4">
    <source>
        <dbReference type="ARBA" id="ARBA00004613"/>
    </source>
</evidence>
<accession>A0A2Y9FW06</accession>
<dbReference type="PANTHER" id="PTHR21114">
    <property type="entry name" value="DVS27 PROTEIN"/>
    <property type="match status" value="1"/>
</dbReference>
<dbReference type="PANTHER" id="PTHR21114:SF0">
    <property type="entry name" value="INTERLEUKIN-33"/>
    <property type="match status" value="1"/>
</dbReference>
<evidence type="ECO:0000256" key="3">
    <source>
        <dbReference type="ARBA" id="ARBA00004398"/>
    </source>
</evidence>
<dbReference type="CTD" id="90865"/>
<keyword evidence="9" id="KW-0202">Cytokine</keyword>
<evidence type="ECO:0000256" key="14">
    <source>
        <dbReference type="ARBA" id="ARBA00045203"/>
    </source>
</evidence>
<evidence type="ECO:0000256" key="6">
    <source>
        <dbReference type="ARBA" id="ARBA00016804"/>
    </source>
</evidence>
<dbReference type="GO" id="GO:0005615">
    <property type="term" value="C:extracellular space"/>
    <property type="evidence" value="ECO:0007669"/>
    <property type="project" value="UniProtKB-KW"/>
</dbReference>
<dbReference type="GO" id="GO:0050729">
    <property type="term" value="P:positive regulation of inflammatory response"/>
    <property type="evidence" value="ECO:0007669"/>
    <property type="project" value="TreeGrafter"/>
</dbReference>
<evidence type="ECO:0000256" key="1">
    <source>
        <dbReference type="ARBA" id="ARBA00004123"/>
    </source>
</evidence>
<dbReference type="OrthoDB" id="9836513at2759"/>
<feature type="domain" description="Interleukin 33 C-terminal" evidence="17">
    <location>
        <begin position="113"/>
        <end position="268"/>
    </location>
</feature>
<organism evidence="18 19">
    <name type="scientific">Trichechus manatus latirostris</name>
    <name type="common">Florida manatee</name>
    <dbReference type="NCBI Taxonomy" id="127582"/>
    <lineage>
        <taxon>Eukaryota</taxon>
        <taxon>Metazoa</taxon>
        <taxon>Chordata</taxon>
        <taxon>Craniata</taxon>
        <taxon>Vertebrata</taxon>
        <taxon>Euteleostomi</taxon>
        <taxon>Mammalia</taxon>
        <taxon>Eutheria</taxon>
        <taxon>Afrotheria</taxon>
        <taxon>Sirenia</taxon>
        <taxon>Trichechidae</taxon>
        <taxon>Trichechus</taxon>
    </lineage>
</organism>
<dbReference type="STRING" id="127582.A0A2Y9FW06"/>
<evidence type="ECO:0000256" key="12">
    <source>
        <dbReference type="ARBA" id="ARBA00023242"/>
    </source>
</evidence>
<comment type="similarity">
    <text evidence="5">Belongs to the IL-1 family. Highly divergent.</text>
</comment>
<dbReference type="AlphaFoldDB" id="A0A2Y9FW06"/>
<evidence type="ECO:0000313" key="18">
    <source>
        <dbReference type="Proteomes" id="UP000248480"/>
    </source>
</evidence>
<gene>
    <name evidence="19" type="primary">IL33</name>
</gene>
<dbReference type="InParanoid" id="A0A2Y9FW06"/>
<evidence type="ECO:0000313" key="19">
    <source>
        <dbReference type="RefSeq" id="XP_012410179.1"/>
    </source>
</evidence>
<comment type="function">
    <text evidence="14">In quiescent endothelia the uncleaved form is constitutively and abundantly expressed, and acts as a chromatin-associated nuclear factor with transcriptional repressor properties, it may sequester nuclear NF-kappaB/RELA, lowering expression of its targets. This form is rapidely lost upon angiogenic or pro-inflammatory activation.</text>
</comment>